<dbReference type="eggNOG" id="ENOG502QRGR">
    <property type="taxonomic scope" value="Eukaryota"/>
</dbReference>
<feature type="transmembrane region" description="Helical" evidence="1">
    <location>
        <begin position="6"/>
        <end position="25"/>
    </location>
</feature>
<dbReference type="EMBL" id="AGSI01000011">
    <property type="protein sequence ID" value="EIE21849.1"/>
    <property type="molecule type" value="Genomic_DNA"/>
</dbReference>
<evidence type="ECO:0000256" key="1">
    <source>
        <dbReference type="SAM" id="Phobius"/>
    </source>
</evidence>
<protein>
    <recommendedName>
        <fullName evidence="4">Sulfate transporter</fullName>
    </recommendedName>
</protein>
<feature type="transmembrane region" description="Helical" evidence="1">
    <location>
        <begin position="72"/>
        <end position="89"/>
    </location>
</feature>
<feature type="transmembrane region" description="Helical" evidence="1">
    <location>
        <begin position="316"/>
        <end position="334"/>
    </location>
</feature>
<comment type="caution">
    <text evidence="2">The sequence shown here is derived from an EMBL/GenBank/DDBJ whole genome shotgun (WGS) entry which is preliminary data.</text>
</comment>
<dbReference type="GO" id="GO:0015098">
    <property type="term" value="F:molybdate ion transmembrane transporter activity"/>
    <property type="evidence" value="ECO:0007669"/>
    <property type="project" value="InterPro"/>
</dbReference>
<sequence length="368" mass="38294">TEISGAFGDIGTFVPLLVALVRVVGLDLGTTLIFTGLYNIASGLVFGIPMPVQPMKAIAAIALADEQMTLEHVIAAGIFVSSVTFLLGITRLINVFNWLVPDAVVRGLQLAVGLGLAQRGIHNVWYKVAEVLFWTPASLECARSALSGSSLDLQHCLCGAWQDVARRMPAALLVMFVGIVVAIVQYPMVVRALRLGPSIPRIIVPTAGEWKTGIVKAGLAQLPLTTLNSVVAVCQLSGDLFPLRPARPALVALSVGAMNLIGAWFGAMPCCHGAGGLAGQVRFGARSGAAPVFLGLLKVVLGLVFGSSLYQLLRAFPQPILGALMIFSGIELASSCGRAQGERGGVLMLITAATGMTLGNTALGFLAG</sequence>
<evidence type="ECO:0008006" key="4">
    <source>
        <dbReference type="Google" id="ProtNLM"/>
    </source>
</evidence>
<dbReference type="InterPro" id="IPR031563">
    <property type="entry name" value="MOT1/MOT2"/>
</dbReference>
<dbReference type="AlphaFoldDB" id="I0YTY0"/>
<dbReference type="Proteomes" id="UP000007264">
    <property type="component" value="Unassembled WGS sequence"/>
</dbReference>
<reference evidence="2 3" key="1">
    <citation type="journal article" date="2012" name="Genome Biol.">
        <title>The genome of the polar eukaryotic microalga coccomyxa subellipsoidea reveals traits of cold adaptation.</title>
        <authorList>
            <person name="Blanc G."/>
            <person name="Agarkova I."/>
            <person name="Grimwood J."/>
            <person name="Kuo A."/>
            <person name="Brueggeman A."/>
            <person name="Dunigan D."/>
            <person name="Gurnon J."/>
            <person name="Ladunga I."/>
            <person name="Lindquist E."/>
            <person name="Lucas S."/>
            <person name="Pangilinan J."/>
            <person name="Proschold T."/>
            <person name="Salamov A."/>
            <person name="Schmutz J."/>
            <person name="Weeks D."/>
            <person name="Yamada T."/>
            <person name="Claverie J.M."/>
            <person name="Grigoriev I."/>
            <person name="Van Etten J."/>
            <person name="Lomsadze A."/>
            <person name="Borodovsky M."/>
        </authorList>
    </citation>
    <scope>NUCLEOTIDE SEQUENCE [LARGE SCALE GENOMIC DNA]</scope>
    <source>
        <strain evidence="2 3">C-169</strain>
    </source>
</reference>
<dbReference type="GeneID" id="17039834"/>
<dbReference type="RefSeq" id="XP_005646393.1">
    <property type="nucleotide sequence ID" value="XM_005646336.1"/>
</dbReference>
<dbReference type="KEGG" id="csl:COCSUDRAFT_3089"/>
<feature type="transmembrane region" description="Helical" evidence="1">
    <location>
        <begin position="170"/>
        <end position="188"/>
    </location>
</feature>
<feature type="transmembrane region" description="Helical" evidence="1">
    <location>
        <begin position="249"/>
        <end position="267"/>
    </location>
</feature>
<dbReference type="OrthoDB" id="5402974at2759"/>
<keyword evidence="1" id="KW-1133">Transmembrane helix</keyword>
<feature type="transmembrane region" description="Helical" evidence="1">
    <location>
        <begin position="346"/>
        <end position="367"/>
    </location>
</feature>
<feature type="non-terminal residue" evidence="2">
    <location>
        <position position="1"/>
    </location>
</feature>
<evidence type="ECO:0000313" key="3">
    <source>
        <dbReference type="Proteomes" id="UP000007264"/>
    </source>
</evidence>
<feature type="transmembrane region" description="Helical" evidence="1">
    <location>
        <begin position="288"/>
        <end position="310"/>
    </location>
</feature>
<keyword evidence="1" id="KW-0812">Transmembrane</keyword>
<evidence type="ECO:0000313" key="2">
    <source>
        <dbReference type="EMBL" id="EIE21849.1"/>
    </source>
</evidence>
<gene>
    <name evidence="2" type="ORF">COCSUDRAFT_3089</name>
</gene>
<dbReference type="PANTHER" id="PTHR31970">
    <property type="match status" value="1"/>
</dbReference>
<organism evidence="2 3">
    <name type="scientific">Coccomyxa subellipsoidea (strain C-169)</name>
    <name type="common">Green microalga</name>
    <dbReference type="NCBI Taxonomy" id="574566"/>
    <lineage>
        <taxon>Eukaryota</taxon>
        <taxon>Viridiplantae</taxon>
        <taxon>Chlorophyta</taxon>
        <taxon>core chlorophytes</taxon>
        <taxon>Trebouxiophyceae</taxon>
        <taxon>Trebouxiophyceae incertae sedis</taxon>
        <taxon>Coccomyxaceae</taxon>
        <taxon>Coccomyxa</taxon>
        <taxon>Coccomyxa subellipsoidea</taxon>
    </lineage>
</organism>
<proteinExistence type="predicted"/>
<feature type="transmembrane region" description="Helical" evidence="1">
    <location>
        <begin position="32"/>
        <end position="52"/>
    </location>
</feature>
<keyword evidence="3" id="KW-1185">Reference proteome</keyword>
<feature type="non-terminal residue" evidence="2">
    <location>
        <position position="368"/>
    </location>
</feature>
<dbReference type="Pfam" id="PF16983">
    <property type="entry name" value="MFS_MOT1"/>
    <property type="match status" value="2"/>
</dbReference>
<dbReference type="STRING" id="574566.I0YTY0"/>
<dbReference type="PANTHER" id="PTHR31970:SF9">
    <property type="entry name" value="MOLYBDATE TRANSPORTER 2"/>
    <property type="match status" value="1"/>
</dbReference>
<keyword evidence="1" id="KW-0472">Membrane</keyword>
<name>I0YTY0_COCSC</name>
<accession>I0YTY0</accession>